<dbReference type="Pfam" id="PF16064">
    <property type="entry name" value="DUF4806"/>
    <property type="match status" value="1"/>
</dbReference>
<feature type="region of interest" description="Disordered" evidence="1">
    <location>
        <begin position="162"/>
        <end position="185"/>
    </location>
</feature>
<sequence>MKFAIVHFVLTNDVAVIPTSWIVLKNEAWWPPYKSSTRIMTAVMNAETVGSTWPKYQIRVIKEYDSYEKARSNLKKSESTSNLESEAEAAPKSRGPRSKKVFSAALNPHRNKPTSIDSDSEWESDDGKIGNVSPPPSLPRSPGPAPRFSQAIGLLSIAEGSGTSITSRKSTSSAQSTPAKYTPLKSPKKKLIPSFSGAEIRIGARSNDNVPFDEFVVKALKRLHQKVDLQGQLLVKIVNFIEAGTAGSAAQFGQEEFTFEFPMNLMEQVDNLETIIKDPIEFKKLITHLEWLGGKNYNENMKKILEYLFTNELASQFAWEGIRKINPKRAFKDLKLKDAIFGAIRKNRLIKSVTENELKVKGASWLQHAPDRIKADAIAAEKQAQRQTGSNSVAGRN</sequence>
<proteinExistence type="predicted"/>
<evidence type="ECO:0000256" key="1">
    <source>
        <dbReference type="SAM" id="MobiDB-lite"/>
    </source>
</evidence>
<keyword evidence="4" id="KW-1185">Reference proteome</keyword>
<protein>
    <recommendedName>
        <fullName evidence="2">DUF4806 domain-containing protein</fullName>
    </recommendedName>
</protein>
<name>A0A226E0W2_FOLCA</name>
<dbReference type="EMBL" id="LNIX01000008">
    <property type="protein sequence ID" value="OXA50940.1"/>
    <property type="molecule type" value="Genomic_DNA"/>
</dbReference>
<dbReference type="PANTHER" id="PTHR34153:SF2">
    <property type="entry name" value="SI:CH211-262H13.3-RELATED"/>
    <property type="match status" value="1"/>
</dbReference>
<organism evidence="3 4">
    <name type="scientific">Folsomia candida</name>
    <name type="common">Springtail</name>
    <dbReference type="NCBI Taxonomy" id="158441"/>
    <lineage>
        <taxon>Eukaryota</taxon>
        <taxon>Metazoa</taxon>
        <taxon>Ecdysozoa</taxon>
        <taxon>Arthropoda</taxon>
        <taxon>Hexapoda</taxon>
        <taxon>Collembola</taxon>
        <taxon>Entomobryomorpha</taxon>
        <taxon>Isotomoidea</taxon>
        <taxon>Isotomidae</taxon>
        <taxon>Proisotominae</taxon>
        <taxon>Folsomia</taxon>
    </lineage>
</organism>
<dbReference type="OrthoDB" id="10015795at2759"/>
<accession>A0A226E0W2</accession>
<dbReference type="Proteomes" id="UP000198287">
    <property type="component" value="Unassembled WGS sequence"/>
</dbReference>
<feature type="compositionally biased region" description="Pro residues" evidence="1">
    <location>
        <begin position="133"/>
        <end position="145"/>
    </location>
</feature>
<feature type="region of interest" description="Disordered" evidence="1">
    <location>
        <begin position="72"/>
        <end position="146"/>
    </location>
</feature>
<gene>
    <name evidence="3" type="ORF">Fcan01_14476</name>
</gene>
<dbReference type="OMA" id="KSSTRIM"/>
<evidence type="ECO:0000313" key="4">
    <source>
        <dbReference type="Proteomes" id="UP000198287"/>
    </source>
</evidence>
<reference evidence="3 4" key="1">
    <citation type="submission" date="2015-12" db="EMBL/GenBank/DDBJ databases">
        <title>The genome of Folsomia candida.</title>
        <authorList>
            <person name="Faddeeva A."/>
            <person name="Derks M.F."/>
            <person name="Anvar Y."/>
            <person name="Smit S."/>
            <person name="Van Straalen N."/>
            <person name="Roelofs D."/>
        </authorList>
    </citation>
    <scope>NUCLEOTIDE SEQUENCE [LARGE SCALE GENOMIC DNA]</scope>
    <source>
        <strain evidence="3 4">VU population</strain>
        <tissue evidence="3">Whole body</tissue>
    </source>
</reference>
<dbReference type="AlphaFoldDB" id="A0A226E0W2"/>
<comment type="caution">
    <text evidence="3">The sequence shown here is derived from an EMBL/GenBank/DDBJ whole genome shotgun (WGS) entry which is preliminary data.</text>
</comment>
<evidence type="ECO:0000313" key="3">
    <source>
        <dbReference type="EMBL" id="OXA50940.1"/>
    </source>
</evidence>
<dbReference type="PANTHER" id="PTHR34153">
    <property type="entry name" value="SI:CH211-262H13.3-RELATED-RELATED"/>
    <property type="match status" value="1"/>
</dbReference>
<feature type="compositionally biased region" description="Polar residues" evidence="1">
    <location>
        <begin position="162"/>
        <end position="179"/>
    </location>
</feature>
<feature type="domain" description="DUF4806" evidence="2">
    <location>
        <begin position="258"/>
        <end position="341"/>
    </location>
</feature>
<evidence type="ECO:0000259" key="2">
    <source>
        <dbReference type="Pfam" id="PF16064"/>
    </source>
</evidence>
<dbReference type="InterPro" id="IPR032071">
    <property type="entry name" value="DUF4806"/>
</dbReference>